<gene>
    <name evidence="7" type="ORF">DI556_10640</name>
</gene>
<keyword evidence="4 6" id="KW-1133">Transmembrane helix</keyword>
<feature type="transmembrane region" description="Helical" evidence="6">
    <location>
        <begin position="21"/>
        <end position="45"/>
    </location>
</feature>
<accession>A0A2W5N8W0</accession>
<evidence type="ECO:0000256" key="1">
    <source>
        <dbReference type="ARBA" id="ARBA00004127"/>
    </source>
</evidence>
<dbReference type="InterPro" id="IPR050495">
    <property type="entry name" value="ATG22/LtaA_families"/>
</dbReference>
<feature type="transmembrane region" description="Helical" evidence="6">
    <location>
        <begin position="431"/>
        <end position="448"/>
    </location>
</feature>
<organism evidence="7 8">
    <name type="scientific">Rhodovulum sulfidophilum</name>
    <name type="common">Rhodobacter sulfidophilus</name>
    <dbReference type="NCBI Taxonomy" id="35806"/>
    <lineage>
        <taxon>Bacteria</taxon>
        <taxon>Pseudomonadati</taxon>
        <taxon>Pseudomonadota</taxon>
        <taxon>Alphaproteobacteria</taxon>
        <taxon>Rhodobacterales</taxon>
        <taxon>Paracoccaceae</taxon>
        <taxon>Rhodovulum</taxon>
    </lineage>
</organism>
<keyword evidence="3 6" id="KW-0812">Transmembrane</keyword>
<feature type="transmembrane region" description="Helical" evidence="6">
    <location>
        <begin position="361"/>
        <end position="377"/>
    </location>
</feature>
<keyword evidence="2" id="KW-0813">Transport</keyword>
<feature type="transmembrane region" description="Helical" evidence="6">
    <location>
        <begin position="57"/>
        <end position="77"/>
    </location>
</feature>
<dbReference type="PANTHER" id="PTHR23519:SF1">
    <property type="entry name" value="AUTOPHAGY-RELATED PROTEIN 22"/>
    <property type="match status" value="1"/>
</dbReference>
<dbReference type="Gene3D" id="1.20.1250.20">
    <property type="entry name" value="MFS general substrate transporter like domains"/>
    <property type="match status" value="1"/>
</dbReference>
<dbReference type="InterPro" id="IPR036259">
    <property type="entry name" value="MFS_trans_sf"/>
</dbReference>
<protein>
    <submittedName>
        <fullName evidence="7">MFS transporter</fullName>
    </submittedName>
</protein>
<evidence type="ECO:0000313" key="8">
    <source>
        <dbReference type="Proteomes" id="UP000249185"/>
    </source>
</evidence>
<feature type="transmembrane region" description="Helical" evidence="6">
    <location>
        <begin position="89"/>
        <end position="108"/>
    </location>
</feature>
<evidence type="ECO:0000256" key="6">
    <source>
        <dbReference type="SAM" id="Phobius"/>
    </source>
</evidence>
<evidence type="ECO:0000256" key="4">
    <source>
        <dbReference type="ARBA" id="ARBA00022989"/>
    </source>
</evidence>
<sequence length="460" mass="47050">MLTASIPDQPAAPSRRGVLGWMLFDWANQPFYTLVLTFVFAPYFASEVAATPAEGQALWGLATAIAGALVAILSPVLGAIADRTGGGKAWVLGFSILYVVGCLGLWGAAPGLGVVWPVLLAFGLAYVGSEFTILYTNAMLPRLGDRGEIGRISGSGWALGYVGGLVSLILVLALMVPAPGKTTTLIGLAPILGLDPAAGEPARATGPLSALWYVVFVIPFFLWSPDTARTGARLGAAARAGLGDLRRAVGALRRERSLGAYLLASMIYRDALAALFAFGGIYAAGVLGWGAFQLGVFGIVAAATGALGAFLGGRADRAFGPRPVIRASIWLLILVCAAVLGTSRTAVLGVAVAAGSRLPDLVFLVAGGLLGAAAGALQSASRTLLVHQAEGRMGMGQAFGLFALAGKATAFIGPSLVAWVTHATGSQRLGVSPIVGLFVLGLLLLSFVKTGIEQPRDTGP</sequence>
<dbReference type="GO" id="GO:0012505">
    <property type="term" value="C:endomembrane system"/>
    <property type="evidence" value="ECO:0007669"/>
    <property type="project" value="UniProtKB-SubCell"/>
</dbReference>
<dbReference type="AlphaFoldDB" id="A0A2W5N8W0"/>
<proteinExistence type="predicted"/>
<dbReference type="Proteomes" id="UP000249185">
    <property type="component" value="Unassembled WGS sequence"/>
</dbReference>
<dbReference type="Pfam" id="PF11700">
    <property type="entry name" value="ATG22"/>
    <property type="match status" value="1"/>
</dbReference>
<feature type="transmembrane region" description="Helical" evidence="6">
    <location>
        <begin position="156"/>
        <end position="176"/>
    </location>
</feature>
<dbReference type="InterPro" id="IPR024671">
    <property type="entry name" value="Atg22-like"/>
</dbReference>
<name>A0A2W5N8W0_RHOSU</name>
<evidence type="ECO:0000256" key="5">
    <source>
        <dbReference type="ARBA" id="ARBA00023136"/>
    </source>
</evidence>
<keyword evidence="5 6" id="KW-0472">Membrane</keyword>
<feature type="transmembrane region" description="Helical" evidence="6">
    <location>
        <begin position="260"/>
        <end position="284"/>
    </location>
</feature>
<comment type="caution">
    <text evidence="7">The sequence shown here is derived from an EMBL/GenBank/DDBJ whole genome shotgun (WGS) entry which is preliminary data.</text>
</comment>
<dbReference type="PANTHER" id="PTHR23519">
    <property type="entry name" value="AUTOPHAGY-RELATED PROTEIN 22"/>
    <property type="match status" value="1"/>
</dbReference>
<dbReference type="SUPFAM" id="SSF103473">
    <property type="entry name" value="MFS general substrate transporter"/>
    <property type="match status" value="1"/>
</dbReference>
<feature type="transmembrane region" description="Helical" evidence="6">
    <location>
        <begin position="114"/>
        <end position="135"/>
    </location>
</feature>
<dbReference type="EMBL" id="QFPW01000006">
    <property type="protein sequence ID" value="PZQ49901.1"/>
    <property type="molecule type" value="Genomic_DNA"/>
</dbReference>
<comment type="subcellular location">
    <subcellularLocation>
        <location evidence="1">Endomembrane system</location>
        <topology evidence="1">Multi-pass membrane protein</topology>
    </subcellularLocation>
</comment>
<feature type="transmembrane region" description="Helical" evidence="6">
    <location>
        <begin position="204"/>
        <end position="223"/>
    </location>
</feature>
<feature type="transmembrane region" description="Helical" evidence="6">
    <location>
        <begin position="290"/>
        <end position="312"/>
    </location>
</feature>
<reference evidence="7 8" key="1">
    <citation type="submission" date="2017-08" db="EMBL/GenBank/DDBJ databases">
        <title>Infants hospitalized years apart are colonized by the same room-sourced microbial strains.</title>
        <authorList>
            <person name="Brooks B."/>
            <person name="Olm M.R."/>
            <person name="Firek B.A."/>
            <person name="Baker R."/>
            <person name="Thomas B.C."/>
            <person name="Morowitz M.J."/>
            <person name="Banfield J.F."/>
        </authorList>
    </citation>
    <scope>NUCLEOTIDE SEQUENCE [LARGE SCALE GENOMIC DNA]</scope>
    <source>
        <strain evidence="7">S2_005_002_R2_34</strain>
    </source>
</reference>
<evidence type="ECO:0000256" key="3">
    <source>
        <dbReference type="ARBA" id="ARBA00022692"/>
    </source>
</evidence>
<feature type="transmembrane region" description="Helical" evidence="6">
    <location>
        <begin position="398"/>
        <end position="419"/>
    </location>
</feature>
<evidence type="ECO:0000256" key="2">
    <source>
        <dbReference type="ARBA" id="ARBA00022448"/>
    </source>
</evidence>
<evidence type="ECO:0000313" key="7">
    <source>
        <dbReference type="EMBL" id="PZQ49901.1"/>
    </source>
</evidence>